<comment type="caution">
    <text evidence="1">The sequence shown here is derived from an EMBL/GenBank/DDBJ whole genome shotgun (WGS) entry which is preliminary data.</text>
</comment>
<proteinExistence type="predicted"/>
<evidence type="ECO:0000313" key="1">
    <source>
        <dbReference type="EMBL" id="GER89599.1"/>
    </source>
</evidence>
<keyword evidence="2" id="KW-1185">Reference proteome</keyword>
<dbReference type="Proteomes" id="UP000326912">
    <property type="component" value="Unassembled WGS sequence"/>
</dbReference>
<protein>
    <submittedName>
        <fullName evidence="1">Uncharacterized protein</fullName>
    </submittedName>
</protein>
<dbReference type="AlphaFoldDB" id="A0A5J4KU66"/>
<accession>A0A5J4KU66</accession>
<dbReference type="EMBL" id="BKZW01000002">
    <property type="protein sequence ID" value="GER89599.1"/>
    <property type="molecule type" value="Genomic_DNA"/>
</dbReference>
<reference evidence="1 2" key="1">
    <citation type="submission" date="2019-10" db="EMBL/GenBank/DDBJ databases">
        <title>Dictyobacter vulcani sp. nov., within the class Ktedonobacteria, isolated from soil of volcanic Mt. Zao.</title>
        <authorList>
            <person name="Zheng Y."/>
            <person name="Wang C.M."/>
            <person name="Sakai Y."/>
            <person name="Abe K."/>
            <person name="Yokota A."/>
            <person name="Yabe S."/>
        </authorList>
    </citation>
    <scope>NUCLEOTIDE SEQUENCE [LARGE SCALE GENOMIC DNA]</scope>
    <source>
        <strain evidence="1 2">W12</strain>
    </source>
</reference>
<sequence length="86" mass="9892">MAMVYREEITARYKGITIWVEKISEFEFDGVFKWNGRTIKTDPAYEYSPSPTEAIESAKGVIDILIELRREGVNVVEDDDDTENEA</sequence>
<evidence type="ECO:0000313" key="2">
    <source>
        <dbReference type="Proteomes" id="UP000326912"/>
    </source>
</evidence>
<name>A0A5J4KU66_9CHLR</name>
<gene>
    <name evidence="1" type="ORF">KDW_37610</name>
</gene>
<organism evidence="1 2">
    <name type="scientific">Dictyobacter vulcani</name>
    <dbReference type="NCBI Taxonomy" id="2607529"/>
    <lineage>
        <taxon>Bacteria</taxon>
        <taxon>Bacillati</taxon>
        <taxon>Chloroflexota</taxon>
        <taxon>Ktedonobacteria</taxon>
        <taxon>Ktedonobacterales</taxon>
        <taxon>Dictyobacteraceae</taxon>
        <taxon>Dictyobacter</taxon>
    </lineage>
</organism>